<name>A0A2M7BYL7_9BACT</name>
<gene>
    <name evidence="4" type="primary">rplW</name>
    <name evidence="6" type="ORF">COS47_00720</name>
</gene>
<dbReference type="GO" id="GO:1990904">
    <property type="term" value="C:ribonucleoprotein complex"/>
    <property type="evidence" value="ECO:0007669"/>
    <property type="project" value="UniProtKB-KW"/>
</dbReference>
<dbReference type="InterPro" id="IPR012678">
    <property type="entry name" value="Ribosomal_uL23/eL15/eS24_sf"/>
</dbReference>
<dbReference type="GO" id="GO:0005840">
    <property type="term" value="C:ribosome"/>
    <property type="evidence" value="ECO:0007669"/>
    <property type="project" value="UniProtKB-KW"/>
</dbReference>
<dbReference type="EMBL" id="PEUV01000016">
    <property type="protein sequence ID" value="PIV12771.1"/>
    <property type="molecule type" value="Genomic_DNA"/>
</dbReference>
<dbReference type="Gene3D" id="3.30.70.330">
    <property type="match status" value="1"/>
</dbReference>
<comment type="similarity">
    <text evidence="1 4">Belongs to the universal ribosomal protein uL23 family.</text>
</comment>
<protein>
    <recommendedName>
        <fullName evidence="4">Large ribosomal subunit protein uL23</fullName>
    </recommendedName>
</protein>
<feature type="region of interest" description="Disordered" evidence="5">
    <location>
        <begin position="14"/>
        <end position="64"/>
    </location>
</feature>
<evidence type="ECO:0000256" key="4">
    <source>
        <dbReference type="HAMAP-Rule" id="MF_01369"/>
    </source>
</evidence>
<dbReference type="InterPro" id="IPR012677">
    <property type="entry name" value="Nucleotide-bd_a/b_plait_sf"/>
</dbReference>
<reference evidence="7" key="1">
    <citation type="submission" date="2017-09" db="EMBL/GenBank/DDBJ databases">
        <title>Depth-based differentiation of microbial function through sediment-hosted aquifers and enrichment of novel symbionts in the deep terrestrial subsurface.</title>
        <authorList>
            <person name="Probst A.J."/>
            <person name="Ladd B."/>
            <person name="Jarett J.K."/>
            <person name="Geller-Mcgrath D.E."/>
            <person name="Sieber C.M.K."/>
            <person name="Emerson J.B."/>
            <person name="Anantharaman K."/>
            <person name="Thomas B.C."/>
            <person name="Malmstrom R."/>
            <person name="Stieglmeier M."/>
            <person name="Klingl A."/>
            <person name="Woyke T."/>
            <person name="Ryan C.M."/>
            <person name="Banfield J.F."/>
        </authorList>
    </citation>
    <scope>NUCLEOTIDE SEQUENCE [LARGE SCALE GENOMIC DNA]</scope>
</reference>
<comment type="subunit">
    <text evidence="4">Part of the 50S ribosomal subunit. Contacts protein L29, and trigger factor when it is bound to the ribosome.</text>
</comment>
<evidence type="ECO:0000256" key="2">
    <source>
        <dbReference type="ARBA" id="ARBA00022980"/>
    </source>
</evidence>
<organism evidence="6 7">
    <name type="scientific">Candidatus Nealsonbacteria bacterium CG03_land_8_20_14_0_80_36_12</name>
    <dbReference type="NCBI Taxonomy" id="1974701"/>
    <lineage>
        <taxon>Bacteria</taxon>
        <taxon>Candidatus Nealsoniibacteriota</taxon>
    </lineage>
</organism>
<dbReference type="NCBIfam" id="NF004363">
    <property type="entry name" value="PRK05738.2-4"/>
    <property type="match status" value="1"/>
</dbReference>
<accession>A0A2M7BYL7</accession>
<dbReference type="HAMAP" id="MF_01369_B">
    <property type="entry name" value="Ribosomal_uL23_B"/>
    <property type="match status" value="1"/>
</dbReference>
<keyword evidence="4" id="KW-0699">rRNA-binding</keyword>
<feature type="compositionally biased region" description="Basic and acidic residues" evidence="5">
    <location>
        <begin position="14"/>
        <end position="50"/>
    </location>
</feature>
<sequence>MALLDIFKRKKEPTKKEIAKREVKKPPKIKLEKKPVKPKKVEKPSEEKPSEVGPPKVSPKVKGERKIDTAYRVLKEPHITEKATDLSKENQYIFKVFPRTNKVEIKKAVSELYGVDVMSVKIIKIPKKKRRLGKIEGWRKGYKKAIVKIRKGQKIEVLPR</sequence>
<dbReference type="InterPro" id="IPR013025">
    <property type="entry name" value="Ribosomal_uL23-like"/>
</dbReference>
<dbReference type="GO" id="GO:0003735">
    <property type="term" value="F:structural constituent of ribosome"/>
    <property type="evidence" value="ECO:0007669"/>
    <property type="project" value="InterPro"/>
</dbReference>
<dbReference type="PANTHER" id="PTHR11620">
    <property type="entry name" value="60S RIBOSOMAL PROTEIN L23A"/>
    <property type="match status" value="1"/>
</dbReference>
<dbReference type="GO" id="GO:0006412">
    <property type="term" value="P:translation"/>
    <property type="evidence" value="ECO:0007669"/>
    <property type="project" value="UniProtKB-UniRule"/>
</dbReference>
<dbReference type="Proteomes" id="UP000230324">
    <property type="component" value="Unassembled WGS sequence"/>
</dbReference>
<dbReference type="SUPFAM" id="SSF54189">
    <property type="entry name" value="Ribosomal proteins S24e, L23 and L15e"/>
    <property type="match status" value="1"/>
</dbReference>
<evidence type="ECO:0000313" key="6">
    <source>
        <dbReference type="EMBL" id="PIV12771.1"/>
    </source>
</evidence>
<comment type="function">
    <text evidence="4">One of the early assembly proteins it binds 23S rRNA. One of the proteins that surrounds the polypeptide exit tunnel on the outside of the ribosome. Forms the main docking site for trigger factor binding to the ribosome.</text>
</comment>
<evidence type="ECO:0000256" key="5">
    <source>
        <dbReference type="SAM" id="MobiDB-lite"/>
    </source>
</evidence>
<dbReference type="GO" id="GO:0019843">
    <property type="term" value="F:rRNA binding"/>
    <property type="evidence" value="ECO:0007669"/>
    <property type="project" value="UniProtKB-UniRule"/>
</dbReference>
<evidence type="ECO:0000313" key="7">
    <source>
        <dbReference type="Proteomes" id="UP000230324"/>
    </source>
</evidence>
<keyword evidence="4" id="KW-0694">RNA-binding</keyword>
<keyword evidence="2 4" id="KW-0689">Ribosomal protein</keyword>
<evidence type="ECO:0000256" key="3">
    <source>
        <dbReference type="ARBA" id="ARBA00023274"/>
    </source>
</evidence>
<evidence type="ECO:0000256" key="1">
    <source>
        <dbReference type="ARBA" id="ARBA00006700"/>
    </source>
</evidence>
<dbReference type="AlphaFoldDB" id="A0A2M7BYL7"/>
<proteinExistence type="inferred from homology"/>
<keyword evidence="3 4" id="KW-0687">Ribonucleoprotein</keyword>
<dbReference type="Pfam" id="PF00276">
    <property type="entry name" value="Ribosomal_L23"/>
    <property type="match status" value="1"/>
</dbReference>
<comment type="caution">
    <text evidence="6">The sequence shown here is derived from an EMBL/GenBank/DDBJ whole genome shotgun (WGS) entry which is preliminary data.</text>
</comment>